<reference evidence="1 2" key="1">
    <citation type="journal article" date="2018" name="Front. Plant Sci.">
        <title>Red Clover (Trifolium pratense) and Zigzag Clover (T. medium) - A Picture of Genomic Similarities and Differences.</title>
        <authorList>
            <person name="Dluhosova J."/>
            <person name="Istvanek J."/>
            <person name="Nedelnik J."/>
            <person name="Repkova J."/>
        </authorList>
    </citation>
    <scope>NUCLEOTIDE SEQUENCE [LARGE SCALE GENOMIC DNA]</scope>
    <source>
        <strain evidence="2">cv. 10/8</strain>
        <tissue evidence="1">Leaf</tissue>
    </source>
</reference>
<evidence type="ECO:0000313" key="2">
    <source>
        <dbReference type="Proteomes" id="UP000265520"/>
    </source>
</evidence>
<sequence>MDRPKRLIELEQHYIGVGFKNGTCKYPDPQERYLYRAVENHCGVKENNYKRLPSMGWMGSRWRALKLLRRYKLRGSYVRLIELHVGCDFDIGHEALVEWVVGRSLKQK</sequence>
<comment type="caution">
    <text evidence="1">The sequence shown here is derived from an EMBL/GenBank/DDBJ whole genome shotgun (WGS) entry which is preliminary data.</text>
</comment>
<dbReference type="AlphaFoldDB" id="A0A392NPH1"/>
<accession>A0A392NPH1</accession>
<name>A0A392NPH1_9FABA</name>
<dbReference type="Proteomes" id="UP000265520">
    <property type="component" value="Unassembled WGS sequence"/>
</dbReference>
<dbReference type="EMBL" id="LXQA010045736">
    <property type="protein sequence ID" value="MCI01284.1"/>
    <property type="molecule type" value="Genomic_DNA"/>
</dbReference>
<proteinExistence type="predicted"/>
<protein>
    <submittedName>
        <fullName evidence="1">Uncharacterized protein</fullName>
    </submittedName>
</protein>
<keyword evidence="2" id="KW-1185">Reference proteome</keyword>
<evidence type="ECO:0000313" key="1">
    <source>
        <dbReference type="EMBL" id="MCI01284.1"/>
    </source>
</evidence>
<organism evidence="1 2">
    <name type="scientific">Trifolium medium</name>
    <dbReference type="NCBI Taxonomy" id="97028"/>
    <lineage>
        <taxon>Eukaryota</taxon>
        <taxon>Viridiplantae</taxon>
        <taxon>Streptophyta</taxon>
        <taxon>Embryophyta</taxon>
        <taxon>Tracheophyta</taxon>
        <taxon>Spermatophyta</taxon>
        <taxon>Magnoliopsida</taxon>
        <taxon>eudicotyledons</taxon>
        <taxon>Gunneridae</taxon>
        <taxon>Pentapetalae</taxon>
        <taxon>rosids</taxon>
        <taxon>fabids</taxon>
        <taxon>Fabales</taxon>
        <taxon>Fabaceae</taxon>
        <taxon>Papilionoideae</taxon>
        <taxon>50 kb inversion clade</taxon>
        <taxon>NPAAA clade</taxon>
        <taxon>Hologalegina</taxon>
        <taxon>IRL clade</taxon>
        <taxon>Trifolieae</taxon>
        <taxon>Trifolium</taxon>
    </lineage>
</organism>